<dbReference type="SUPFAM" id="SSF82693">
    <property type="entry name" value="Multidrug efflux transporter AcrB pore domain, PN1, PN2, PC1 and PC2 subdomains"/>
    <property type="match status" value="2"/>
</dbReference>
<feature type="transmembrane region" description="Helical" evidence="2">
    <location>
        <begin position="1079"/>
        <end position="1098"/>
    </location>
</feature>
<feature type="transmembrane region" description="Helical" evidence="2">
    <location>
        <begin position="1177"/>
        <end position="1198"/>
    </location>
</feature>
<dbReference type="SUPFAM" id="SSF82866">
    <property type="entry name" value="Multidrug efflux transporter AcrB transmembrane domain"/>
    <property type="match status" value="2"/>
</dbReference>
<dbReference type="Gene3D" id="3.30.70.1320">
    <property type="entry name" value="Multidrug efflux transporter AcrB pore domain like"/>
    <property type="match status" value="2"/>
</dbReference>
<dbReference type="SUPFAM" id="SSF82714">
    <property type="entry name" value="Multidrug efflux transporter AcrB TolC docking domain, DN and DC subdomains"/>
    <property type="match status" value="2"/>
</dbReference>
<dbReference type="GO" id="GO:0042910">
    <property type="term" value="F:xenobiotic transmembrane transporter activity"/>
    <property type="evidence" value="ECO:0007669"/>
    <property type="project" value="TreeGrafter"/>
</dbReference>
<dbReference type="InterPro" id="IPR001036">
    <property type="entry name" value="Acrflvin-R"/>
</dbReference>
<dbReference type="PRINTS" id="PR00702">
    <property type="entry name" value="ACRIFLAVINRP"/>
</dbReference>
<feature type="transmembrane region" description="Helical" evidence="2">
    <location>
        <begin position="577"/>
        <end position="597"/>
    </location>
</feature>
<sequence length="1252" mass="134873">MSKFSVKKPLTIFVAVIGIIILGIVSFTEMTPDLLPNINMPYAVVMTSYAGASPETVESVVTKPLEKGIATTEGLKNITSTSNENYSLVMLEFNDDVNMDSTVVDLRDKISMVEGYWPDEVSTPYILKMNPNMMPVMVNTVSMKGEDTKALSLLLEEKVIPALEGTDGVASVSTNGMLEDSISVVLSDKKIKDVNKKITDAVGSQFASGESQLASGKTKIASGEKAINAQIKELNKNLKILKSSKTQLEKLQDTVTELEDKKSELDLTVTTLSAIDRSIKELENSLKTADPNSEEYKTIVASLAAIDKQLASMGLKRSDVSNSLAQAKAGQKQIDQALNKIDKNLKKGGATRSNLSSKIKEIDNGINSINAALPQLSAQLLSIQSGKKEIASGESELQAAKKSALDKIDMSKTLTKDMISGILTAQNFSMPAGYVTEDGVDYLVRVGDKFKSVNELKNVTIMDMGIDGLKPIKLSDVADVMISDNSDATYAKINGQDGVLLSFSKQSDYSTTDVADNINKKFEQLSKDNPKLEFVPLMDQGDYIHIIVNSVLNNLVVGSILAILILIFFLKDIKPTAIIAVSIPLSVLFAIVLMYFSGITLNVISLSGLAVGVGMLVDNSVVVIENIYRLRSKGYSVIKSSVSGAVQVAGAITSSTLTTICVFLPIVFVKGITKQLFTDMALTIGYSLMASLIVALTLVPAMSSKMFKKTKDVEHPFFDKMLNKYKTTINWALDHKIIVIGAAVGTLVLSFVLIGFRGFSFMPEVDSAQISVEMEMPKDAVLEDTIKTSDKAISAIQKIKGVKTVGAMLASGDATGMSGMAGINSNSSNKVSMYVLVDEEANVTGKEVADNIEKLSDSLNCDLTASGSSSMSEATSALGGSGVSLKIYADDLDTLQTTAKSVGSKIKGVEGIDEVDNGVMETTPEIKVTVDKAKAMKYNLTVAQVYEKLSTLLTKQKISTSLTLNGEDYDVIIKNNNQDKINRKYVESYKIPYSKSDGSESSVKLEKIAAVDSATSLNAISRDNQKRYITVSATLKDGYNVSLVTNDVKSALKDYDLPGGSSIEYSGENETIMESLGQLVKMMLLAIIIIYLIMVAQFQSLLSPFIVMFTIPLAFTGGALALFIAGMEISVISMVGFVMLAGIIVNNGIVLIDYINQTRADGMKKRDAIIDGGMTRMRPILMTALTTILGLSAMALGIGTGSEMMQPVAIVCVGGLIYATFMTLYVIPVLYDIFNKKDISVIRDEDLKIIDD</sequence>
<dbReference type="EMBL" id="QUSM01000003">
    <property type="protein sequence ID" value="RGD74626.1"/>
    <property type="molecule type" value="Genomic_DNA"/>
</dbReference>
<dbReference type="RefSeq" id="WP_117532297.1">
    <property type="nucleotide sequence ID" value="NZ_QUSM01000003.1"/>
</dbReference>
<dbReference type="AlphaFoldDB" id="A0A3E3DZX7"/>
<dbReference type="GO" id="GO:0005886">
    <property type="term" value="C:plasma membrane"/>
    <property type="evidence" value="ECO:0007669"/>
    <property type="project" value="TreeGrafter"/>
</dbReference>
<dbReference type="PANTHER" id="PTHR32063">
    <property type="match status" value="1"/>
</dbReference>
<keyword evidence="2" id="KW-1133">Transmembrane helix</keyword>
<keyword evidence="2" id="KW-0812">Transmembrane</keyword>
<protein>
    <recommendedName>
        <fullName evidence="5">Acriflavin resistance protein</fullName>
    </recommendedName>
</protein>
<organism evidence="3 4">
    <name type="scientific">Anaerofustis stercorihominis</name>
    <dbReference type="NCBI Taxonomy" id="214853"/>
    <lineage>
        <taxon>Bacteria</taxon>
        <taxon>Bacillati</taxon>
        <taxon>Bacillota</taxon>
        <taxon>Clostridia</taxon>
        <taxon>Eubacteriales</taxon>
        <taxon>Eubacteriaceae</taxon>
        <taxon>Anaerofustis</taxon>
    </lineage>
</organism>
<proteinExistence type="predicted"/>
<dbReference type="Gene3D" id="1.20.1640.10">
    <property type="entry name" value="Multidrug efflux transporter AcrB transmembrane domain"/>
    <property type="match status" value="3"/>
</dbReference>
<feature type="transmembrane region" description="Helical" evidence="2">
    <location>
        <begin position="1131"/>
        <end position="1156"/>
    </location>
</feature>
<accession>A0A3E3DZX7</accession>
<evidence type="ECO:0000313" key="3">
    <source>
        <dbReference type="EMBL" id="RGD74626.1"/>
    </source>
</evidence>
<evidence type="ECO:0000256" key="2">
    <source>
        <dbReference type="SAM" id="Phobius"/>
    </source>
</evidence>
<gene>
    <name evidence="3" type="ORF">DW687_07665</name>
</gene>
<feature type="transmembrane region" description="Helical" evidence="2">
    <location>
        <begin position="680"/>
        <end position="701"/>
    </location>
</feature>
<dbReference type="Gene3D" id="3.30.70.1430">
    <property type="entry name" value="Multidrug efflux transporter AcrB pore domain"/>
    <property type="match status" value="2"/>
</dbReference>
<keyword evidence="2" id="KW-0472">Membrane</keyword>
<evidence type="ECO:0000313" key="4">
    <source>
        <dbReference type="Proteomes" id="UP000261212"/>
    </source>
</evidence>
<reference evidence="3 4" key="1">
    <citation type="submission" date="2018-08" db="EMBL/GenBank/DDBJ databases">
        <title>A genome reference for cultivated species of the human gut microbiota.</title>
        <authorList>
            <person name="Zou Y."/>
            <person name="Xue W."/>
            <person name="Luo G."/>
        </authorList>
    </citation>
    <scope>NUCLEOTIDE SEQUENCE [LARGE SCALE GENOMIC DNA]</scope>
    <source>
        <strain evidence="3 4">AM25-6</strain>
    </source>
</reference>
<comment type="caution">
    <text evidence="3">The sequence shown here is derived from an EMBL/GenBank/DDBJ whole genome shotgun (WGS) entry which is preliminary data.</text>
</comment>
<dbReference type="Gene3D" id="3.30.70.1440">
    <property type="entry name" value="Multidrug efflux transporter AcrB pore domain"/>
    <property type="match status" value="1"/>
</dbReference>
<dbReference type="InterPro" id="IPR027463">
    <property type="entry name" value="AcrB_DN_DC_subdom"/>
</dbReference>
<feature type="transmembrane region" description="Helical" evidence="2">
    <location>
        <begin position="551"/>
        <end position="570"/>
    </location>
</feature>
<feature type="transmembrane region" description="Helical" evidence="2">
    <location>
        <begin position="12"/>
        <end position="30"/>
    </location>
</feature>
<name>A0A3E3DZX7_9FIRM</name>
<feature type="transmembrane region" description="Helical" evidence="2">
    <location>
        <begin position="737"/>
        <end position="759"/>
    </location>
</feature>
<feature type="transmembrane region" description="Helical" evidence="2">
    <location>
        <begin position="1105"/>
        <end position="1125"/>
    </location>
</feature>
<feature type="transmembrane region" description="Helical" evidence="2">
    <location>
        <begin position="1204"/>
        <end position="1227"/>
    </location>
</feature>
<dbReference type="Pfam" id="PF00873">
    <property type="entry name" value="ACR_tran"/>
    <property type="match status" value="2"/>
</dbReference>
<evidence type="ECO:0000256" key="1">
    <source>
        <dbReference type="SAM" id="Coils"/>
    </source>
</evidence>
<feature type="transmembrane region" description="Helical" evidence="2">
    <location>
        <begin position="603"/>
        <end position="624"/>
    </location>
</feature>
<dbReference type="PANTHER" id="PTHR32063:SF0">
    <property type="entry name" value="SWARMING MOTILITY PROTEIN SWRC"/>
    <property type="match status" value="1"/>
</dbReference>
<evidence type="ECO:0008006" key="5">
    <source>
        <dbReference type="Google" id="ProtNLM"/>
    </source>
</evidence>
<dbReference type="Gene3D" id="3.30.2090.10">
    <property type="entry name" value="Multidrug efflux transporter AcrB TolC docking domain, DN and DC subdomains"/>
    <property type="match status" value="3"/>
</dbReference>
<feature type="transmembrane region" description="Helical" evidence="2">
    <location>
        <begin position="645"/>
        <end position="668"/>
    </location>
</feature>
<dbReference type="Proteomes" id="UP000261212">
    <property type="component" value="Unassembled WGS sequence"/>
</dbReference>
<feature type="coiled-coil region" evidence="1">
    <location>
        <begin position="224"/>
        <end position="268"/>
    </location>
</feature>
<keyword evidence="1" id="KW-0175">Coiled coil</keyword>